<evidence type="ECO:0000313" key="1">
    <source>
        <dbReference type="EMBL" id="PJE67707.1"/>
    </source>
</evidence>
<organism evidence="1 2">
    <name type="scientific">Candidatus Shapirobacteria bacterium CG10_big_fil_rev_8_21_14_0_10_40_9</name>
    <dbReference type="NCBI Taxonomy" id="1974888"/>
    <lineage>
        <taxon>Bacteria</taxon>
        <taxon>Candidatus Shapironibacteriota</taxon>
    </lineage>
</organism>
<dbReference type="AlphaFoldDB" id="A0A2M8L4C2"/>
<protein>
    <submittedName>
        <fullName evidence="1">Uncharacterized protein</fullName>
    </submittedName>
</protein>
<gene>
    <name evidence="1" type="ORF">COU95_00855</name>
</gene>
<evidence type="ECO:0000313" key="2">
    <source>
        <dbReference type="Proteomes" id="UP000231474"/>
    </source>
</evidence>
<proteinExistence type="predicted"/>
<dbReference type="EMBL" id="PFEK01000015">
    <property type="protein sequence ID" value="PJE67707.1"/>
    <property type="molecule type" value="Genomic_DNA"/>
</dbReference>
<dbReference type="Proteomes" id="UP000231474">
    <property type="component" value="Unassembled WGS sequence"/>
</dbReference>
<name>A0A2M8L4C2_9BACT</name>
<reference evidence="2" key="1">
    <citation type="submission" date="2017-09" db="EMBL/GenBank/DDBJ databases">
        <title>Depth-based differentiation of microbial function through sediment-hosted aquifers and enrichment of novel symbionts in the deep terrestrial subsurface.</title>
        <authorList>
            <person name="Probst A.J."/>
            <person name="Ladd B."/>
            <person name="Jarett J.K."/>
            <person name="Geller-Mcgrath D.E."/>
            <person name="Sieber C.M.K."/>
            <person name="Emerson J.B."/>
            <person name="Anantharaman K."/>
            <person name="Thomas B.C."/>
            <person name="Malmstrom R."/>
            <person name="Stieglmeier M."/>
            <person name="Klingl A."/>
            <person name="Woyke T."/>
            <person name="Ryan C.M."/>
            <person name="Banfield J.F."/>
        </authorList>
    </citation>
    <scope>NUCLEOTIDE SEQUENCE [LARGE SCALE GENOMIC DNA]</scope>
</reference>
<sequence length="334" mass="36807">MKQRNDWLGFLNQLPLPSPLISILNTFVGVKENSTLRYINVERQNQFDRFLGKWEDGKPVGEKYAGGDDAVLNFSASLDNAAHVINLLGFDHGDLVETIAGQQAIMNILGLSPSGIVAAPEITYEPSLVFQLASSVNMTILGPDGWQIGQGVENNIPNSTYSPENKFILIPNPLEGNYEIHVTSEEDGGSYQLIVGLITEGGDYWRVYQGVATPSSPGDHIFFSPTPNRLKSYLLTQSKATIFSLKKNFNKQKITPQLRGKIESKLAVCLGNINAALDLLEDSNNSSANQKIEKALLAILDLEEFLETNPDSLKDLFSNPLKGVKDLLFQAYEF</sequence>
<accession>A0A2M8L4C2</accession>
<comment type="caution">
    <text evidence="1">The sequence shown here is derived from an EMBL/GenBank/DDBJ whole genome shotgun (WGS) entry which is preliminary data.</text>
</comment>